<protein>
    <submittedName>
        <fullName evidence="7">Putative RNA polymerase sigma factor FecI (Sigma-19)</fullName>
    </submittedName>
</protein>
<feature type="domain" description="RNA polymerase sigma-70 region 2" evidence="5">
    <location>
        <begin position="6"/>
        <end position="71"/>
    </location>
</feature>
<accession>D8PIX4</accession>
<dbReference type="Proteomes" id="UP000001660">
    <property type="component" value="Chromosome"/>
</dbReference>
<dbReference type="InterPro" id="IPR013249">
    <property type="entry name" value="RNA_pol_sigma70_r4_t2"/>
</dbReference>
<dbReference type="GO" id="GO:0016987">
    <property type="term" value="F:sigma factor activity"/>
    <property type="evidence" value="ECO:0007669"/>
    <property type="project" value="UniProtKB-KW"/>
</dbReference>
<evidence type="ECO:0000259" key="5">
    <source>
        <dbReference type="Pfam" id="PF04542"/>
    </source>
</evidence>
<dbReference type="Pfam" id="PF08281">
    <property type="entry name" value="Sigma70_r4_2"/>
    <property type="match status" value="1"/>
</dbReference>
<proteinExistence type="inferred from homology"/>
<dbReference type="InterPro" id="IPR007627">
    <property type="entry name" value="RNA_pol_sigma70_r2"/>
</dbReference>
<dbReference type="NCBIfam" id="TIGR02937">
    <property type="entry name" value="sigma70-ECF"/>
    <property type="match status" value="1"/>
</dbReference>
<dbReference type="GO" id="GO:0003677">
    <property type="term" value="F:DNA binding"/>
    <property type="evidence" value="ECO:0007669"/>
    <property type="project" value="InterPro"/>
</dbReference>
<evidence type="ECO:0000313" key="7">
    <source>
        <dbReference type="EMBL" id="CBK43211.1"/>
    </source>
</evidence>
<dbReference type="SUPFAM" id="SSF88946">
    <property type="entry name" value="Sigma2 domain of RNA polymerase sigma factors"/>
    <property type="match status" value="1"/>
</dbReference>
<keyword evidence="8" id="KW-1185">Reference proteome</keyword>
<dbReference type="HOGENOM" id="CLU_047691_12_2_0"/>
<dbReference type="CDD" id="cd06171">
    <property type="entry name" value="Sigma70_r4"/>
    <property type="match status" value="1"/>
</dbReference>
<dbReference type="InterPro" id="IPR013325">
    <property type="entry name" value="RNA_pol_sigma_r2"/>
</dbReference>
<dbReference type="SUPFAM" id="SSF88659">
    <property type="entry name" value="Sigma3 and sigma4 domains of RNA polymerase sigma factors"/>
    <property type="match status" value="1"/>
</dbReference>
<dbReference type="InterPro" id="IPR013324">
    <property type="entry name" value="RNA_pol_sigma_r3/r4-like"/>
</dbReference>
<evidence type="ECO:0000256" key="1">
    <source>
        <dbReference type="ARBA" id="ARBA00010641"/>
    </source>
</evidence>
<organism evidence="7 8">
    <name type="scientific">Nitrospira defluvii</name>
    <dbReference type="NCBI Taxonomy" id="330214"/>
    <lineage>
        <taxon>Bacteria</taxon>
        <taxon>Pseudomonadati</taxon>
        <taxon>Nitrospirota</taxon>
        <taxon>Nitrospiria</taxon>
        <taxon>Nitrospirales</taxon>
        <taxon>Nitrospiraceae</taxon>
        <taxon>Nitrospira</taxon>
    </lineage>
</organism>
<evidence type="ECO:0000256" key="2">
    <source>
        <dbReference type="ARBA" id="ARBA00023015"/>
    </source>
</evidence>
<dbReference type="PANTHER" id="PTHR43133:SF63">
    <property type="entry name" value="RNA POLYMERASE SIGMA FACTOR FECI-RELATED"/>
    <property type="match status" value="1"/>
</dbReference>
<dbReference type="Gene3D" id="1.10.10.10">
    <property type="entry name" value="Winged helix-like DNA-binding domain superfamily/Winged helix DNA-binding domain"/>
    <property type="match status" value="1"/>
</dbReference>
<dbReference type="GO" id="GO:0006352">
    <property type="term" value="P:DNA-templated transcription initiation"/>
    <property type="evidence" value="ECO:0007669"/>
    <property type="project" value="InterPro"/>
</dbReference>
<evidence type="ECO:0000256" key="3">
    <source>
        <dbReference type="ARBA" id="ARBA00023082"/>
    </source>
</evidence>
<dbReference type="STRING" id="330214.NIDE3526"/>
<gene>
    <name evidence="7" type="ORF">NIDE3526</name>
</gene>
<sequence>MDLERLFHEHQRDLLAMLRRMVGCQETAADLAQEAYIRLADVPTSQIIASPRAFLFRTATNLALDHFRKQKFRGQRQTSLEEAEQVPTDTRPIDAQAHDKQLVATLEKALSALPDRTRAVFAMRRVYGYSYQEIAAQLGMSERAVEKQLVKAMTCCQEALLSKDPPA</sequence>
<dbReference type="PANTHER" id="PTHR43133">
    <property type="entry name" value="RNA POLYMERASE ECF-TYPE SIGMA FACTO"/>
    <property type="match status" value="1"/>
</dbReference>
<dbReference type="Gene3D" id="1.10.1740.10">
    <property type="match status" value="1"/>
</dbReference>
<name>D8PIX4_9BACT</name>
<evidence type="ECO:0000256" key="4">
    <source>
        <dbReference type="ARBA" id="ARBA00023163"/>
    </source>
</evidence>
<evidence type="ECO:0000313" key="8">
    <source>
        <dbReference type="Proteomes" id="UP000001660"/>
    </source>
</evidence>
<dbReference type="InterPro" id="IPR039425">
    <property type="entry name" value="RNA_pol_sigma-70-like"/>
</dbReference>
<reference evidence="7 8" key="1">
    <citation type="journal article" date="2010" name="Proc. Natl. Acad. Sci. U.S.A.">
        <title>A Nitrospira metagenome illuminates the physiology and evolution of globally important nitrite-oxidizing bacteria.</title>
        <authorList>
            <person name="Lucker S."/>
            <person name="Wagner M."/>
            <person name="Maixner F."/>
            <person name="Pelletier E."/>
            <person name="Koch H."/>
            <person name="Vacherie B."/>
            <person name="Rattei T."/>
            <person name="Sinninghe Damste J."/>
            <person name="Spieck E."/>
            <person name="Le Paslier D."/>
            <person name="Daims H."/>
        </authorList>
    </citation>
    <scope>NUCLEOTIDE SEQUENCE [LARGE SCALE GENOMIC DNA]</scope>
</reference>
<comment type="similarity">
    <text evidence="1">Belongs to the sigma-70 factor family. ECF subfamily.</text>
</comment>
<dbReference type="AlphaFoldDB" id="D8PIX4"/>
<keyword evidence="2" id="KW-0805">Transcription regulation</keyword>
<evidence type="ECO:0000259" key="6">
    <source>
        <dbReference type="Pfam" id="PF08281"/>
    </source>
</evidence>
<keyword evidence="3" id="KW-0731">Sigma factor</keyword>
<dbReference type="InterPro" id="IPR014284">
    <property type="entry name" value="RNA_pol_sigma-70_dom"/>
</dbReference>
<dbReference type="EMBL" id="FP929003">
    <property type="protein sequence ID" value="CBK43211.1"/>
    <property type="molecule type" value="Genomic_DNA"/>
</dbReference>
<dbReference type="InterPro" id="IPR036388">
    <property type="entry name" value="WH-like_DNA-bd_sf"/>
</dbReference>
<dbReference type="eggNOG" id="COG1595">
    <property type="taxonomic scope" value="Bacteria"/>
</dbReference>
<keyword evidence="4" id="KW-0804">Transcription</keyword>
<dbReference type="KEGG" id="nde:NIDE3526"/>
<feature type="domain" description="RNA polymerase sigma factor 70 region 4 type 2" evidence="6">
    <location>
        <begin position="106"/>
        <end position="156"/>
    </location>
</feature>
<dbReference type="Pfam" id="PF04542">
    <property type="entry name" value="Sigma70_r2"/>
    <property type="match status" value="1"/>
</dbReference>